<proteinExistence type="predicted"/>
<sequence length="189" mass="20644">MLAQRVAQQSLRRLAAKPNNVYRFAAPAAVAMGVFNNGSVQRRLVAAQTVTEDSARDNILANQRLNRPVAPHLAIYRPQITWYLSALNRITGCAVSGAFYLYGALYLVAPMLGWHVESAVLAASFASWPIFAQILTKVTLALPFTFHCLNGVRHLVWDTASMITNKKVNQSGWFVVGASVVSALALAFI</sequence>
<feature type="transmembrane region" description="Helical" evidence="8">
    <location>
        <begin position="128"/>
        <end position="150"/>
    </location>
</feature>
<evidence type="ECO:0000256" key="8">
    <source>
        <dbReference type="SAM" id="Phobius"/>
    </source>
</evidence>
<comment type="subcellular location">
    <subcellularLocation>
        <location evidence="1">Membrane</location>
        <topology evidence="1">Multi-pass membrane protein</topology>
    </subcellularLocation>
</comment>
<dbReference type="GO" id="GO:0016020">
    <property type="term" value="C:membrane"/>
    <property type="evidence" value="ECO:0007669"/>
    <property type="project" value="UniProtKB-SubCell"/>
</dbReference>
<dbReference type="PANTHER" id="PTHR10978:SF5">
    <property type="entry name" value="SUCCINATE DEHYDROGENASE CYTOCHROME B560 SUBUNIT, MITOCHONDRIAL"/>
    <property type="match status" value="1"/>
</dbReference>
<name>A0AAI9EAP3_9PEZI</name>
<dbReference type="GO" id="GO:0005739">
    <property type="term" value="C:mitochondrion"/>
    <property type="evidence" value="ECO:0007669"/>
    <property type="project" value="GOC"/>
</dbReference>
<dbReference type="PROSITE" id="PS01001">
    <property type="entry name" value="SDH_CYT_2"/>
    <property type="match status" value="1"/>
</dbReference>
<evidence type="ECO:0000256" key="1">
    <source>
        <dbReference type="ARBA" id="ARBA00004141"/>
    </source>
</evidence>
<dbReference type="Pfam" id="PF01127">
    <property type="entry name" value="Sdh_cyt"/>
    <property type="match status" value="1"/>
</dbReference>
<keyword evidence="6" id="KW-0408">Iron</keyword>
<dbReference type="InterPro" id="IPR000701">
    <property type="entry name" value="SuccDH_FuR_B_TM-su"/>
</dbReference>
<comment type="caution">
    <text evidence="9">The sequence shown here is derived from an EMBL/GenBank/DDBJ whole genome shotgun (WGS) entry which is preliminary data.</text>
</comment>
<keyword evidence="4" id="KW-0479">Metal-binding</keyword>
<dbReference type="GO" id="GO:0046872">
    <property type="term" value="F:metal ion binding"/>
    <property type="evidence" value="ECO:0007669"/>
    <property type="project" value="UniProtKB-KW"/>
</dbReference>
<dbReference type="GO" id="GO:0009055">
    <property type="term" value="F:electron transfer activity"/>
    <property type="evidence" value="ECO:0007669"/>
    <property type="project" value="InterPro"/>
</dbReference>
<reference evidence="9" key="1">
    <citation type="submission" date="2023-11" db="EMBL/GenBank/DDBJ databases">
        <authorList>
            <person name="Alioto T."/>
            <person name="Alioto T."/>
            <person name="Gomez Garrido J."/>
        </authorList>
    </citation>
    <scope>NUCLEOTIDE SEQUENCE</scope>
</reference>
<dbReference type="EMBL" id="CAVMBE010000026">
    <property type="protein sequence ID" value="CAK4017412.1"/>
    <property type="molecule type" value="Genomic_DNA"/>
</dbReference>
<dbReference type="InterPro" id="IPR014314">
    <property type="entry name" value="Succ_DH_cytb556"/>
</dbReference>
<evidence type="ECO:0000256" key="2">
    <source>
        <dbReference type="ARBA" id="ARBA00022617"/>
    </source>
</evidence>
<dbReference type="GO" id="GO:0006121">
    <property type="term" value="P:mitochondrial electron transport, succinate to ubiquinone"/>
    <property type="evidence" value="ECO:0007669"/>
    <property type="project" value="TreeGrafter"/>
</dbReference>
<dbReference type="GO" id="GO:0006099">
    <property type="term" value="P:tricarboxylic acid cycle"/>
    <property type="evidence" value="ECO:0007669"/>
    <property type="project" value="InterPro"/>
</dbReference>
<keyword evidence="3 8" id="KW-0812">Transmembrane</keyword>
<organism evidence="9 10">
    <name type="scientific">Lecanosticta acicola</name>
    <dbReference type="NCBI Taxonomy" id="111012"/>
    <lineage>
        <taxon>Eukaryota</taxon>
        <taxon>Fungi</taxon>
        <taxon>Dikarya</taxon>
        <taxon>Ascomycota</taxon>
        <taxon>Pezizomycotina</taxon>
        <taxon>Dothideomycetes</taxon>
        <taxon>Dothideomycetidae</taxon>
        <taxon>Mycosphaerellales</taxon>
        <taxon>Mycosphaerellaceae</taxon>
        <taxon>Lecanosticta</taxon>
    </lineage>
</organism>
<dbReference type="Gene3D" id="1.20.1300.10">
    <property type="entry name" value="Fumarate reductase/succinate dehydrogenase, transmembrane subunit"/>
    <property type="match status" value="1"/>
</dbReference>
<evidence type="ECO:0000256" key="3">
    <source>
        <dbReference type="ARBA" id="ARBA00022692"/>
    </source>
</evidence>
<dbReference type="SUPFAM" id="SSF81343">
    <property type="entry name" value="Fumarate reductase respiratory complex transmembrane subunits"/>
    <property type="match status" value="1"/>
</dbReference>
<evidence type="ECO:0000256" key="6">
    <source>
        <dbReference type="ARBA" id="ARBA00023004"/>
    </source>
</evidence>
<dbReference type="Proteomes" id="UP001296104">
    <property type="component" value="Unassembled WGS sequence"/>
</dbReference>
<keyword evidence="7 8" id="KW-0472">Membrane</keyword>
<evidence type="ECO:0000256" key="7">
    <source>
        <dbReference type="ARBA" id="ARBA00023136"/>
    </source>
</evidence>
<gene>
    <name evidence="9" type="ORF">LECACI_7A004625</name>
</gene>
<dbReference type="PANTHER" id="PTHR10978">
    <property type="entry name" value="SUCCINATE DEHYDROGENASE CYTOCHROME B560 SUBUNIT"/>
    <property type="match status" value="1"/>
</dbReference>
<dbReference type="InterPro" id="IPR034804">
    <property type="entry name" value="SQR/QFR_C/D"/>
</dbReference>
<feature type="transmembrane region" description="Helical" evidence="8">
    <location>
        <begin position="171"/>
        <end position="188"/>
    </location>
</feature>
<evidence type="ECO:0000313" key="10">
    <source>
        <dbReference type="Proteomes" id="UP001296104"/>
    </source>
</evidence>
<dbReference type="CDD" id="cd03499">
    <property type="entry name" value="SQR_TypeC_SdhC"/>
    <property type="match status" value="1"/>
</dbReference>
<feature type="transmembrane region" description="Helical" evidence="8">
    <location>
        <begin position="86"/>
        <end position="108"/>
    </location>
</feature>
<dbReference type="AlphaFoldDB" id="A0AAI9EAP3"/>
<protein>
    <submittedName>
        <fullName evidence="9">Mitochondrial succinate dehydrogenase subunit C</fullName>
    </submittedName>
</protein>
<evidence type="ECO:0000313" key="9">
    <source>
        <dbReference type="EMBL" id="CAK4017412.1"/>
    </source>
</evidence>
<evidence type="ECO:0000256" key="4">
    <source>
        <dbReference type="ARBA" id="ARBA00022723"/>
    </source>
</evidence>
<evidence type="ECO:0000256" key="5">
    <source>
        <dbReference type="ARBA" id="ARBA00022989"/>
    </source>
</evidence>
<accession>A0AAI9EAP3</accession>
<dbReference type="NCBIfam" id="TIGR02970">
    <property type="entry name" value="succ_dehyd_cytB"/>
    <property type="match status" value="1"/>
</dbReference>
<dbReference type="InterPro" id="IPR018495">
    <property type="entry name" value="Succ_DH_cyt_bsu_CS"/>
</dbReference>
<keyword evidence="10" id="KW-1185">Reference proteome</keyword>
<keyword evidence="2" id="KW-0349">Heme</keyword>
<keyword evidence="5 8" id="KW-1133">Transmembrane helix</keyword>